<reference evidence="3" key="1">
    <citation type="journal article" date="2014" name="Int. J. Syst. Evol. Microbiol.">
        <title>Complete genome sequence of Corynebacterium casei LMG S-19264T (=DSM 44701T), isolated from a smear-ripened cheese.</title>
        <authorList>
            <consortium name="US DOE Joint Genome Institute (JGI-PGF)"/>
            <person name="Walter F."/>
            <person name="Albersmeier A."/>
            <person name="Kalinowski J."/>
            <person name="Ruckert C."/>
        </authorList>
    </citation>
    <scope>NUCLEOTIDE SEQUENCE</scope>
    <source>
        <strain evidence="3">CGMCC 4.3508</strain>
    </source>
</reference>
<dbReference type="EMBL" id="BMMH01000003">
    <property type="protein sequence ID" value="GGL07353.1"/>
    <property type="molecule type" value="Genomic_DNA"/>
</dbReference>
<evidence type="ECO:0000256" key="1">
    <source>
        <dbReference type="SAM" id="MobiDB-lite"/>
    </source>
</evidence>
<keyword evidence="4" id="KW-1185">Reference proteome</keyword>
<dbReference type="Proteomes" id="UP000638263">
    <property type="component" value="Unassembled WGS sequence"/>
</dbReference>
<name>A0A917VRN3_9NOCA</name>
<protein>
    <recommendedName>
        <fullName evidence="5">Ig-like domain-containing protein</fullName>
    </recommendedName>
</protein>
<dbReference type="AlphaFoldDB" id="A0A917VRN3"/>
<evidence type="ECO:0000256" key="2">
    <source>
        <dbReference type="SAM" id="SignalP"/>
    </source>
</evidence>
<evidence type="ECO:0008006" key="5">
    <source>
        <dbReference type="Google" id="ProtNLM"/>
    </source>
</evidence>
<evidence type="ECO:0000313" key="4">
    <source>
        <dbReference type="Proteomes" id="UP000638263"/>
    </source>
</evidence>
<proteinExistence type="predicted"/>
<reference evidence="3" key="2">
    <citation type="submission" date="2020-09" db="EMBL/GenBank/DDBJ databases">
        <authorList>
            <person name="Sun Q."/>
            <person name="Zhou Y."/>
        </authorList>
    </citation>
    <scope>NUCLEOTIDE SEQUENCE</scope>
    <source>
        <strain evidence="3">CGMCC 4.3508</strain>
    </source>
</reference>
<feature type="compositionally biased region" description="Low complexity" evidence="1">
    <location>
        <begin position="31"/>
        <end position="40"/>
    </location>
</feature>
<gene>
    <name evidence="3" type="ORF">GCM10011588_22300</name>
</gene>
<sequence>MKKACVIAAMSLAVIGFSGATAAAIPSGSAELPGLPGTEQPGPPPPPDGKKVGDPCTAGGGEPGHYEWVHLEGSAAEHYGTEWMFVCRAN</sequence>
<comment type="caution">
    <text evidence="3">The sequence shown here is derived from an EMBL/GenBank/DDBJ whole genome shotgun (WGS) entry which is preliminary data.</text>
</comment>
<feature type="signal peptide" evidence="2">
    <location>
        <begin position="1"/>
        <end position="23"/>
    </location>
</feature>
<evidence type="ECO:0000313" key="3">
    <source>
        <dbReference type="EMBL" id="GGL07353.1"/>
    </source>
</evidence>
<organism evidence="3 4">
    <name type="scientific">Nocardia jinanensis</name>
    <dbReference type="NCBI Taxonomy" id="382504"/>
    <lineage>
        <taxon>Bacteria</taxon>
        <taxon>Bacillati</taxon>
        <taxon>Actinomycetota</taxon>
        <taxon>Actinomycetes</taxon>
        <taxon>Mycobacteriales</taxon>
        <taxon>Nocardiaceae</taxon>
        <taxon>Nocardia</taxon>
    </lineage>
</organism>
<feature type="chain" id="PRO_5038951128" description="Ig-like domain-containing protein" evidence="2">
    <location>
        <begin position="24"/>
        <end position="90"/>
    </location>
</feature>
<feature type="region of interest" description="Disordered" evidence="1">
    <location>
        <begin position="27"/>
        <end position="63"/>
    </location>
</feature>
<accession>A0A917VRN3</accession>
<keyword evidence="2" id="KW-0732">Signal</keyword>